<dbReference type="RefSeq" id="WP_089543804.1">
    <property type="nucleotide sequence ID" value="NZ_DAWCZU010000028.1"/>
</dbReference>
<dbReference type="Pfam" id="PF13635">
    <property type="entry name" value="DUF4143"/>
    <property type="match status" value="1"/>
</dbReference>
<dbReference type="PANTHER" id="PTHR33295:SF18">
    <property type="entry name" value="AAA+ ATPASE DOMAIN-CONTAINING PROTEIN"/>
    <property type="match status" value="1"/>
</dbReference>
<sequence length="418" mass="48488">MQIKRNFYLQQLIDGKQNGLIKIITGIRRCGKSYLLFTLFRQHLIATGVADDHIIRIALDDIENTELRDPLRLYRNIKASMIDSDLYYILLDEVQLVPRFEEVLNSLLRIDNADVYVTGSNSKFLSSDIITEFRGRGDEIHLYPLSLSEYCEGTGQTPRDAWKDYYTYGGLPQVLSLETEKKKLDYLTNLFESVYLIDVIERNKIKNRAEFEELVRIIASGIGAPTNPSKLSNTFKSVKKVNITSVTIDRYLGYMQDAFIIEKAIRYDIKGKKYIGSLAKYYFSDLGIRNALLGLRQQEETHIMENILYNELRRRGCKVDVGMIEQRFIDKDGKWQRKQLEVDFVVNEGSLRYYIQSALALPDEEKRKQETASLLKINDTFKKVIVVKDDIKPWRDENGILTIGLLDFLMDENCLNHL</sequence>
<dbReference type="AlphaFoldDB" id="A0AA91YXA0"/>
<dbReference type="SUPFAM" id="SSF52540">
    <property type="entry name" value="P-loop containing nucleoside triphosphate hydrolases"/>
    <property type="match status" value="1"/>
</dbReference>
<name>A0AA91YXA0_9BACT</name>
<reference evidence="3 4" key="1">
    <citation type="submission" date="2017-07" db="EMBL/GenBank/DDBJ databases">
        <title>Draft genome sequence of Prevotella copri isolated from the gut of healthy adult Indian.</title>
        <authorList>
            <person name="Das B."/>
            <person name="Bag S."/>
            <person name="Ghosh T.S."/>
        </authorList>
    </citation>
    <scope>NUCLEOTIDE SEQUENCE [LARGE SCALE GENOMIC DNA]</scope>
    <source>
        <strain evidence="3 4">Indica</strain>
    </source>
</reference>
<feature type="domain" description="DUF4143" evidence="2">
    <location>
        <begin position="198"/>
        <end position="353"/>
    </location>
</feature>
<gene>
    <name evidence="3" type="ORF">CFT61_07360</name>
</gene>
<protein>
    <submittedName>
        <fullName evidence="3">AAA family ATPase</fullName>
    </submittedName>
</protein>
<dbReference type="InterPro" id="IPR025420">
    <property type="entry name" value="DUF4143"/>
</dbReference>
<evidence type="ECO:0000259" key="2">
    <source>
        <dbReference type="Pfam" id="PF13635"/>
    </source>
</evidence>
<evidence type="ECO:0000259" key="1">
    <source>
        <dbReference type="Pfam" id="PF13173"/>
    </source>
</evidence>
<dbReference type="EMBL" id="NMPZ01000009">
    <property type="protein sequence ID" value="OXL44173.1"/>
    <property type="molecule type" value="Genomic_DNA"/>
</dbReference>
<dbReference type="PANTHER" id="PTHR33295">
    <property type="entry name" value="ATPASE"/>
    <property type="match status" value="1"/>
</dbReference>
<proteinExistence type="predicted"/>
<comment type="caution">
    <text evidence="3">The sequence shown here is derived from an EMBL/GenBank/DDBJ whole genome shotgun (WGS) entry which is preliminary data.</text>
</comment>
<accession>A0AA91YXA0</accession>
<evidence type="ECO:0000313" key="3">
    <source>
        <dbReference type="EMBL" id="OXL44173.1"/>
    </source>
</evidence>
<evidence type="ECO:0000313" key="4">
    <source>
        <dbReference type="Proteomes" id="UP000215155"/>
    </source>
</evidence>
<feature type="domain" description="AAA" evidence="1">
    <location>
        <begin position="21"/>
        <end position="151"/>
    </location>
</feature>
<organism evidence="3 4">
    <name type="scientific">Segatella copri</name>
    <dbReference type="NCBI Taxonomy" id="165179"/>
    <lineage>
        <taxon>Bacteria</taxon>
        <taxon>Pseudomonadati</taxon>
        <taxon>Bacteroidota</taxon>
        <taxon>Bacteroidia</taxon>
        <taxon>Bacteroidales</taxon>
        <taxon>Prevotellaceae</taxon>
        <taxon>Segatella</taxon>
    </lineage>
</organism>
<dbReference type="Pfam" id="PF13173">
    <property type="entry name" value="AAA_14"/>
    <property type="match status" value="1"/>
</dbReference>
<dbReference type="InterPro" id="IPR041682">
    <property type="entry name" value="AAA_14"/>
</dbReference>
<dbReference type="InterPro" id="IPR027417">
    <property type="entry name" value="P-loop_NTPase"/>
</dbReference>
<dbReference type="Proteomes" id="UP000215155">
    <property type="component" value="Unassembled WGS sequence"/>
</dbReference>